<comment type="caution">
    <text evidence="2">The sequence shown here is derived from an EMBL/GenBank/DDBJ whole genome shotgun (WGS) entry which is preliminary data.</text>
</comment>
<organism evidence="2 3">
    <name type="scientific">Streptomyces hyaluromycini</name>
    <dbReference type="NCBI Taxonomy" id="1377993"/>
    <lineage>
        <taxon>Bacteria</taxon>
        <taxon>Bacillati</taxon>
        <taxon>Actinomycetota</taxon>
        <taxon>Actinomycetes</taxon>
        <taxon>Kitasatosporales</taxon>
        <taxon>Streptomycetaceae</taxon>
        <taxon>Streptomyces</taxon>
    </lineage>
</organism>
<feature type="non-terminal residue" evidence="2">
    <location>
        <position position="82"/>
    </location>
</feature>
<evidence type="ECO:0000256" key="1">
    <source>
        <dbReference type="SAM" id="MobiDB-lite"/>
    </source>
</evidence>
<dbReference type="Proteomes" id="UP001474181">
    <property type="component" value="Unassembled WGS sequence"/>
</dbReference>
<accession>A0ABV1XFM8</accession>
<dbReference type="EMBL" id="JBEPEK010000940">
    <property type="protein sequence ID" value="MER7187855.1"/>
    <property type="molecule type" value="Genomic_DNA"/>
</dbReference>
<evidence type="ECO:0000313" key="3">
    <source>
        <dbReference type="Proteomes" id="UP001474181"/>
    </source>
</evidence>
<proteinExistence type="predicted"/>
<protein>
    <submittedName>
        <fullName evidence="2">Cupin</fullName>
    </submittedName>
</protein>
<dbReference type="InterPro" id="IPR014710">
    <property type="entry name" value="RmlC-like_jellyroll"/>
</dbReference>
<name>A0ABV1XFM8_9ACTN</name>
<dbReference type="Gene3D" id="2.60.120.10">
    <property type="entry name" value="Jelly Rolls"/>
    <property type="match status" value="1"/>
</dbReference>
<reference evidence="2 3" key="1">
    <citation type="submission" date="2024-06" db="EMBL/GenBank/DDBJ databases">
        <title>The Natural Products Discovery Center: Release of the First 8490 Sequenced Strains for Exploring Actinobacteria Biosynthetic Diversity.</title>
        <authorList>
            <person name="Kalkreuter E."/>
            <person name="Kautsar S.A."/>
            <person name="Yang D."/>
            <person name="Bader C.D."/>
            <person name="Teijaro C.N."/>
            <person name="Fluegel L."/>
            <person name="Davis C.M."/>
            <person name="Simpson J.R."/>
            <person name="Lauterbach L."/>
            <person name="Steele A.D."/>
            <person name="Gui C."/>
            <person name="Meng S."/>
            <person name="Li G."/>
            <person name="Viehrig K."/>
            <person name="Ye F."/>
            <person name="Su P."/>
            <person name="Kiefer A.F."/>
            <person name="Nichols A."/>
            <person name="Cepeda A.J."/>
            <person name="Yan W."/>
            <person name="Fan B."/>
            <person name="Jiang Y."/>
            <person name="Adhikari A."/>
            <person name="Zheng C.-J."/>
            <person name="Schuster L."/>
            <person name="Cowan T.M."/>
            <person name="Smanski M.J."/>
            <person name="Chevrette M.G."/>
            <person name="De Carvalho L.P.S."/>
            <person name="Shen B."/>
        </authorList>
    </citation>
    <scope>NUCLEOTIDE SEQUENCE [LARGE SCALE GENOMIC DNA]</scope>
    <source>
        <strain evidence="2 3">NPDC000234</strain>
    </source>
</reference>
<dbReference type="InterPro" id="IPR011051">
    <property type="entry name" value="RmlC_Cupin_sf"/>
</dbReference>
<feature type="region of interest" description="Disordered" evidence="1">
    <location>
        <begin position="1"/>
        <end position="24"/>
    </location>
</feature>
<gene>
    <name evidence="2" type="ORF">ABT404_51795</name>
</gene>
<evidence type="ECO:0000313" key="2">
    <source>
        <dbReference type="EMBL" id="MER7187855.1"/>
    </source>
</evidence>
<keyword evidence="3" id="KW-1185">Reference proteome</keyword>
<dbReference type="SUPFAM" id="SSF51182">
    <property type="entry name" value="RmlC-like cupins"/>
    <property type="match status" value="1"/>
</dbReference>
<sequence>MTQTFTPERATDSPVRLRAAAAPGQPEVTPALEELYRGFERELLVPLWTEIGDLMPAHPRSRAVPHVWRWQQLRALAAQAGD</sequence>